<keyword evidence="5" id="KW-0547">Nucleotide-binding</keyword>
<evidence type="ECO:0000256" key="3">
    <source>
        <dbReference type="ARBA" id="ARBA00022989"/>
    </source>
</evidence>
<organism evidence="5 6">
    <name type="scientific">Clostridium argentinense CDC 2741</name>
    <dbReference type="NCBI Taxonomy" id="1418104"/>
    <lineage>
        <taxon>Bacteria</taxon>
        <taxon>Bacillati</taxon>
        <taxon>Bacillota</taxon>
        <taxon>Clostridia</taxon>
        <taxon>Eubacteriales</taxon>
        <taxon>Clostridiaceae</taxon>
        <taxon>Clostridium</taxon>
    </lineage>
</organism>
<dbReference type="GO" id="GO:0005524">
    <property type="term" value="F:ATP binding"/>
    <property type="evidence" value="ECO:0007669"/>
    <property type="project" value="UniProtKB-KW"/>
</dbReference>
<dbReference type="Proteomes" id="UP000031366">
    <property type="component" value="Unassembled WGS sequence"/>
</dbReference>
<keyword evidence="5" id="KW-0067">ATP-binding</keyword>
<dbReference type="AlphaFoldDB" id="A0A0C1ULU7"/>
<reference evidence="5 6" key="1">
    <citation type="journal article" date="2015" name="Infect. Genet. Evol.">
        <title>Genomic sequences of six botulinum neurotoxin-producing strains representing three clostridial species illustrate the mobility and diversity of botulinum neurotoxin genes.</title>
        <authorList>
            <person name="Smith T.J."/>
            <person name="Hill K.K."/>
            <person name="Xie G."/>
            <person name="Foley B.T."/>
            <person name="Williamson C.H."/>
            <person name="Foster J.T."/>
            <person name="Johnson S.L."/>
            <person name="Chertkov O."/>
            <person name="Teshima H."/>
            <person name="Gibbons H.S."/>
            <person name="Johnsky L.A."/>
            <person name="Karavis M.A."/>
            <person name="Smith L.A."/>
        </authorList>
    </citation>
    <scope>NUCLEOTIDE SEQUENCE [LARGE SCALE GENOMIC DNA]</scope>
    <source>
        <strain evidence="5 6">CDC 2741</strain>
    </source>
</reference>
<comment type="caution">
    <text evidence="5">The sequence shown here is derived from an EMBL/GenBank/DDBJ whole genome shotgun (WGS) entry which is preliminary data.</text>
</comment>
<evidence type="ECO:0000256" key="1">
    <source>
        <dbReference type="ARBA" id="ARBA00004651"/>
    </source>
</evidence>
<dbReference type="InterPro" id="IPR036640">
    <property type="entry name" value="ABC1_TM_sf"/>
</dbReference>
<protein>
    <submittedName>
        <fullName evidence="5">ATP-binding of ABC transporter domain protein</fullName>
    </submittedName>
</protein>
<keyword evidence="4" id="KW-0472">Membrane</keyword>
<evidence type="ECO:0000313" key="6">
    <source>
        <dbReference type="Proteomes" id="UP000031366"/>
    </source>
</evidence>
<dbReference type="GO" id="GO:0005886">
    <property type="term" value="C:plasma membrane"/>
    <property type="evidence" value="ECO:0007669"/>
    <property type="project" value="UniProtKB-SubCell"/>
</dbReference>
<accession>A0A0C1ULU7</accession>
<dbReference type="EMBL" id="AYSO01000011">
    <property type="protein sequence ID" value="KIE48210.1"/>
    <property type="molecule type" value="Genomic_DNA"/>
</dbReference>
<keyword evidence="2" id="KW-0812">Transmembrane</keyword>
<evidence type="ECO:0000256" key="2">
    <source>
        <dbReference type="ARBA" id="ARBA00022692"/>
    </source>
</evidence>
<keyword evidence="6" id="KW-1185">Reference proteome</keyword>
<comment type="subcellular location">
    <subcellularLocation>
        <location evidence="1">Cell membrane</location>
        <topology evidence="1">Multi-pass membrane protein</topology>
    </subcellularLocation>
</comment>
<dbReference type="SUPFAM" id="SSF90123">
    <property type="entry name" value="ABC transporter transmembrane region"/>
    <property type="match status" value="1"/>
</dbReference>
<keyword evidence="3" id="KW-1133">Transmembrane helix</keyword>
<sequence length="51" mass="5854">MFIVVAFIAQIFSILVSYTGQKVAWKATNEIRIDLVEHCIDLDRSITQENL</sequence>
<proteinExistence type="predicted"/>
<evidence type="ECO:0000256" key="4">
    <source>
        <dbReference type="ARBA" id="ARBA00023136"/>
    </source>
</evidence>
<name>A0A0C1ULU7_9CLOT</name>
<evidence type="ECO:0000313" key="5">
    <source>
        <dbReference type="EMBL" id="KIE48210.1"/>
    </source>
</evidence>
<gene>
    <name evidence="5" type="ORF">U732_4026</name>
</gene>